<dbReference type="PANTHER" id="PTHR42813">
    <property type="entry name" value="ZINC-TYPE ALCOHOL DEHYDROGENASE-LIKE"/>
    <property type="match status" value="1"/>
</dbReference>
<dbReference type="PROSITE" id="PS00659">
    <property type="entry name" value="GLYCOSYL_HYDROL_F5"/>
    <property type="match status" value="1"/>
</dbReference>
<keyword evidence="9" id="KW-0136">Cellulose degradation</keyword>
<evidence type="ECO:0000256" key="1">
    <source>
        <dbReference type="ARBA" id="ARBA00000966"/>
    </source>
</evidence>
<evidence type="ECO:0000256" key="11">
    <source>
        <dbReference type="ARBA" id="ARBA00023277"/>
    </source>
</evidence>
<dbReference type="SUPFAM" id="SSF51735">
    <property type="entry name" value="NAD(P)-binding Rossmann-fold domains"/>
    <property type="match status" value="1"/>
</dbReference>
<evidence type="ECO:0000256" key="12">
    <source>
        <dbReference type="ARBA" id="ARBA00023283"/>
    </source>
</evidence>
<evidence type="ECO:0000256" key="17">
    <source>
        <dbReference type="RuleBase" id="RU361277"/>
    </source>
</evidence>
<keyword evidence="23" id="KW-1185">Reference proteome</keyword>
<organism evidence="22 23">
    <name type="scientific">Hymenoscyphus fraxineus</name>
    <dbReference type="NCBI Taxonomy" id="746836"/>
    <lineage>
        <taxon>Eukaryota</taxon>
        <taxon>Fungi</taxon>
        <taxon>Dikarya</taxon>
        <taxon>Ascomycota</taxon>
        <taxon>Pezizomycotina</taxon>
        <taxon>Leotiomycetes</taxon>
        <taxon>Helotiales</taxon>
        <taxon>Helotiaceae</taxon>
        <taxon>Hymenoscyphus</taxon>
    </lineage>
</organism>
<keyword evidence="7" id="KW-0378">Hydrolase</keyword>
<dbReference type="InterPro" id="IPR011032">
    <property type="entry name" value="GroES-like_sf"/>
</dbReference>
<evidence type="ECO:0000256" key="15">
    <source>
        <dbReference type="ARBA" id="ARBA00059691"/>
    </source>
</evidence>
<dbReference type="InterPro" id="IPR001547">
    <property type="entry name" value="Glyco_hydro_5"/>
</dbReference>
<keyword evidence="10" id="KW-0560">Oxidoreductase</keyword>
<dbReference type="GO" id="GO:0016491">
    <property type="term" value="F:oxidoreductase activity"/>
    <property type="evidence" value="ECO:0007669"/>
    <property type="project" value="UniProtKB-KW"/>
</dbReference>
<keyword evidence="14" id="KW-0624">Polysaccharide degradation</keyword>
<comment type="catalytic activity">
    <reaction evidence="1">
        <text>Endohydrolysis of (1-&gt;4)-beta-D-glucosidic linkages in cellulose, lichenin and cereal beta-D-glucans.</text>
        <dbReference type="EC" id="3.2.1.4"/>
    </reaction>
</comment>
<dbReference type="Pfam" id="PF00150">
    <property type="entry name" value="Cellulase"/>
    <property type="match status" value="1"/>
</dbReference>
<evidence type="ECO:0000256" key="13">
    <source>
        <dbReference type="ARBA" id="ARBA00023295"/>
    </source>
</evidence>
<proteinExistence type="inferred from homology"/>
<feature type="compositionally biased region" description="Polar residues" evidence="18">
    <location>
        <begin position="409"/>
        <end position="430"/>
    </location>
</feature>
<evidence type="ECO:0000256" key="4">
    <source>
        <dbReference type="ARBA" id="ARBA00012601"/>
    </source>
</evidence>
<dbReference type="InterPro" id="IPR013154">
    <property type="entry name" value="ADH-like_N"/>
</dbReference>
<dbReference type="FunFam" id="3.20.20.80:FF:000124">
    <property type="entry name" value="Exported cellulase"/>
    <property type="match status" value="1"/>
</dbReference>
<dbReference type="Pfam" id="PF08240">
    <property type="entry name" value="ADH_N"/>
    <property type="match status" value="1"/>
</dbReference>
<dbReference type="EMBL" id="CAJVRL010000038">
    <property type="protein sequence ID" value="CAG8950855.1"/>
    <property type="molecule type" value="Genomic_DNA"/>
</dbReference>
<evidence type="ECO:0000259" key="19">
    <source>
        <dbReference type="Pfam" id="PF00107"/>
    </source>
</evidence>
<dbReference type="Gene3D" id="3.90.180.10">
    <property type="entry name" value="Medium-chain alcohol dehydrogenases, catalytic domain"/>
    <property type="match status" value="1"/>
</dbReference>
<reference evidence="22" key="1">
    <citation type="submission" date="2021-07" db="EMBL/GenBank/DDBJ databases">
        <authorList>
            <person name="Durling M."/>
        </authorList>
    </citation>
    <scope>NUCLEOTIDE SEQUENCE</scope>
</reference>
<dbReference type="Proteomes" id="UP000696280">
    <property type="component" value="Unassembled WGS sequence"/>
</dbReference>
<dbReference type="EC" id="3.2.1.4" evidence="4"/>
<comment type="caution">
    <text evidence="22">The sequence shown here is derived from an EMBL/GenBank/DDBJ whole genome shotgun (WGS) entry which is preliminary data.</text>
</comment>
<evidence type="ECO:0000256" key="9">
    <source>
        <dbReference type="ARBA" id="ARBA00023001"/>
    </source>
</evidence>
<gene>
    <name evidence="22" type="ORF">HYFRA_00003072</name>
</gene>
<dbReference type="InterPro" id="IPR002328">
    <property type="entry name" value="ADH_Zn_CS"/>
</dbReference>
<evidence type="ECO:0000256" key="18">
    <source>
        <dbReference type="SAM" id="MobiDB-lite"/>
    </source>
</evidence>
<dbReference type="SUPFAM" id="SSF51445">
    <property type="entry name" value="(Trans)glycosidases"/>
    <property type="match status" value="1"/>
</dbReference>
<evidence type="ECO:0000259" key="21">
    <source>
        <dbReference type="Pfam" id="PF08240"/>
    </source>
</evidence>
<evidence type="ECO:0000256" key="7">
    <source>
        <dbReference type="ARBA" id="ARBA00022801"/>
    </source>
</evidence>
<dbReference type="GO" id="GO:0030245">
    <property type="term" value="P:cellulose catabolic process"/>
    <property type="evidence" value="ECO:0007669"/>
    <property type="project" value="UniProtKB-KW"/>
</dbReference>
<dbReference type="SUPFAM" id="SSF50129">
    <property type="entry name" value="GroES-like"/>
    <property type="match status" value="1"/>
</dbReference>
<dbReference type="Gene3D" id="3.40.50.720">
    <property type="entry name" value="NAD(P)-binding Rossmann-like Domain"/>
    <property type="match status" value="1"/>
</dbReference>
<evidence type="ECO:0000256" key="6">
    <source>
        <dbReference type="ARBA" id="ARBA00022729"/>
    </source>
</evidence>
<protein>
    <recommendedName>
        <fullName evidence="16">Endoglucanase EG-II</fullName>
        <ecNumber evidence="4">3.2.1.4</ecNumber>
    </recommendedName>
</protein>
<feature type="domain" description="Alcohol dehydrogenase-like C-terminal" evidence="19">
    <location>
        <begin position="186"/>
        <end position="315"/>
    </location>
</feature>
<evidence type="ECO:0000256" key="16">
    <source>
        <dbReference type="ARBA" id="ARBA00074271"/>
    </source>
</evidence>
<evidence type="ECO:0000313" key="22">
    <source>
        <dbReference type="EMBL" id="CAG8950855.1"/>
    </source>
</evidence>
<feature type="region of interest" description="Disordered" evidence="18">
    <location>
        <begin position="409"/>
        <end position="431"/>
    </location>
</feature>
<dbReference type="InterPro" id="IPR036291">
    <property type="entry name" value="NAD(P)-bd_dom_sf"/>
</dbReference>
<comment type="similarity">
    <text evidence="17">Belongs to the zinc-containing alcohol dehydrogenase family.</text>
</comment>
<feature type="domain" description="Alcohol dehydrogenase-like N-terminal" evidence="21">
    <location>
        <begin position="30"/>
        <end position="138"/>
    </location>
</feature>
<evidence type="ECO:0000256" key="10">
    <source>
        <dbReference type="ARBA" id="ARBA00023002"/>
    </source>
</evidence>
<evidence type="ECO:0000256" key="3">
    <source>
        <dbReference type="ARBA" id="ARBA00005641"/>
    </source>
</evidence>
<dbReference type="InterPro" id="IPR013149">
    <property type="entry name" value="ADH-like_C"/>
</dbReference>
<keyword evidence="12" id="KW-0873">Pyrrolidone carboxylic acid</keyword>
<evidence type="ECO:0000256" key="14">
    <source>
        <dbReference type="ARBA" id="ARBA00023326"/>
    </source>
</evidence>
<keyword evidence="5 17" id="KW-0479">Metal-binding</keyword>
<comment type="function">
    <text evidence="15">Endoglucanase (EG) that cleaves the internal beta-1,4-glucosidic bonds in cellulose. The degradation of cellulose involves an interplay between different cellulolytic enzymes. Hydrolysis starts with EGs, which cut internal glycosidic linkages to reduce the polymerization degree of the substrate and creates new chain ends for exocellobiohydrolases (CBHs). The CBH release the disaccharide cellobiose from the non-reducing end of the cellulose polymer chain. Finally, beta-1,4-glucosidases hydrolyze the cellobiose and other short cello-oligosaccharides into glucose units.</text>
</comment>
<evidence type="ECO:0000256" key="2">
    <source>
        <dbReference type="ARBA" id="ARBA00001947"/>
    </source>
</evidence>
<sequence>MTKDTMKAVVLKGTLNVQVEDRPIPKIIDPADIIVKVKYSALCGSELHVFRGHEQSEPDFIMGHETIGEVVELGSSVKNHKKGDTVVMPFTVSCGECFYCLQGYSSRCEKSLPFGCPTLDGGQAEYMRVPLADATAVKAPDGIDEKKLVLMADIFPTGYFAAANAFKGFNQETISQSVVVLVGCGPVGLCALINALEYRPKVIIAIDRVESRLALAKKLGAEVFNDQTSKAELVARVKELTNGRGADTVIEGVGHSDALRTGFDLLRPWGVISSFGVHHGEIPWSGIEAYGKNLRVQMGRCPVRSIFPQALEVLKKNQHLLDFMTDKIMPMSQAAEGYEIFNKALVQKGVNIAGFDFGAEITGTANLKNALAPLKSISGVDGEGQMQHFVKDDGLNTFRLPTSWQFLINSTEPPSAGNSNPQGPTNSTGTLDPKSFAQYDQLVQACLGTGAKCIIDIHNYARFNNKIIGQGGPSDESFANLWSQIATKYATQENIIFGLMNEPHDIPDLKIWATTVQAAVTAIRKAGSTTQMILLPGNDFSGAQTFVSNGSAGNLSTVHNLDGSNTSLIFDVHKYLDVDGSGTHVECVSDHVADTFEPLAKFLKANGRRAILSETGGGNATSCLKSFCATIKFINDNSDVYLGYTGWSAGGFSPTSYELSMTPKGSNGSFVDQELVKQCLVGMRMGGGSNTTMPAAEVPMRPATNDTQNGGNAGPSGPSNAGTSNTPVEFTGGAIGRLGGSSLGLLFIESRLKDKLTGRSLSMNRRWKSG</sequence>
<feature type="region of interest" description="Disordered" evidence="18">
    <location>
        <begin position="700"/>
        <end position="728"/>
    </location>
</feature>
<evidence type="ECO:0000256" key="5">
    <source>
        <dbReference type="ARBA" id="ARBA00022723"/>
    </source>
</evidence>
<dbReference type="GO" id="GO:0008810">
    <property type="term" value="F:cellulase activity"/>
    <property type="evidence" value="ECO:0007669"/>
    <property type="project" value="UniProtKB-EC"/>
</dbReference>
<dbReference type="AlphaFoldDB" id="A0A9N9PPB0"/>
<keyword evidence="11" id="KW-0119">Carbohydrate metabolism</keyword>
<evidence type="ECO:0000256" key="8">
    <source>
        <dbReference type="ARBA" id="ARBA00022833"/>
    </source>
</evidence>
<accession>A0A9N9PPB0</accession>
<keyword evidence="13" id="KW-0326">Glycosidase</keyword>
<feature type="domain" description="Glycoside hydrolase family 5" evidence="20">
    <location>
        <begin position="382"/>
        <end position="649"/>
    </location>
</feature>
<dbReference type="Gene3D" id="3.20.20.80">
    <property type="entry name" value="Glycosidases"/>
    <property type="match status" value="1"/>
</dbReference>
<dbReference type="PROSITE" id="PS00059">
    <property type="entry name" value="ADH_ZINC"/>
    <property type="match status" value="1"/>
</dbReference>
<dbReference type="InterPro" id="IPR017853">
    <property type="entry name" value="GH"/>
</dbReference>
<name>A0A9N9PPB0_9HELO</name>
<comment type="similarity">
    <text evidence="3">Belongs to the glycosyl hydrolase 5 (cellulase A) family.</text>
</comment>
<dbReference type="Pfam" id="PF00107">
    <property type="entry name" value="ADH_zinc_N"/>
    <property type="match status" value="1"/>
</dbReference>
<evidence type="ECO:0000313" key="23">
    <source>
        <dbReference type="Proteomes" id="UP000696280"/>
    </source>
</evidence>
<dbReference type="InterPro" id="IPR018087">
    <property type="entry name" value="Glyco_hydro_5_CS"/>
</dbReference>
<evidence type="ECO:0000259" key="20">
    <source>
        <dbReference type="Pfam" id="PF00150"/>
    </source>
</evidence>
<comment type="cofactor">
    <cofactor evidence="2 17">
        <name>Zn(2+)</name>
        <dbReference type="ChEBI" id="CHEBI:29105"/>
    </cofactor>
</comment>
<dbReference type="PANTHER" id="PTHR42813:SF2">
    <property type="entry name" value="DEHYDROGENASE, ZINC-CONTAINING, PUTATIVE (AFU_ORTHOLOGUE AFUA_2G02810)-RELATED"/>
    <property type="match status" value="1"/>
</dbReference>
<dbReference type="GO" id="GO:0008270">
    <property type="term" value="F:zinc ion binding"/>
    <property type="evidence" value="ECO:0007669"/>
    <property type="project" value="InterPro"/>
</dbReference>
<dbReference type="OrthoDB" id="442947at2759"/>
<keyword evidence="6" id="KW-0732">Signal</keyword>
<keyword evidence="8 17" id="KW-0862">Zinc</keyword>
<dbReference type="CDD" id="cd08284">
    <property type="entry name" value="FDH_like_2"/>
    <property type="match status" value="1"/>
</dbReference>